<feature type="transmembrane region" description="Helical" evidence="7">
    <location>
        <begin position="7"/>
        <end position="26"/>
    </location>
</feature>
<proteinExistence type="inferred from homology"/>
<dbReference type="InterPro" id="IPR012452">
    <property type="entry name" value="DUF1657"/>
</dbReference>
<keyword evidence="5 7" id="KW-1133">Transmembrane helix</keyword>
<keyword evidence="6 7" id="KW-0472">Membrane</keyword>
<evidence type="ECO:0000256" key="1">
    <source>
        <dbReference type="ARBA" id="ARBA00004651"/>
    </source>
</evidence>
<dbReference type="Proteomes" id="UP000183508">
    <property type="component" value="Unassembled WGS sequence"/>
</dbReference>
<dbReference type="InterPro" id="IPR048454">
    <property type="entry name" value="YetF_N"/>
</dbReference>
<dbReference type="Pfam" id="PF07870">
    <property type="entry name" value="DUF1657"/>
    <property type="match status" value="1"/>
</dbReference>
<evidence type="ECO:0000256" key="2">
    <source>
        <dbReference type="ARBA" id="ARBA00006448"/>
    </source>
</evidence>
<dbReference type="InterPro" id="IPR023090">
    <property type="entry name" value="UPF0702_alpha/beta_dom_sf"/>
</dbReference>
<dbReference type="Gene3D" id="3.30.240.20">
    <property type="entry name" value="bsu07140 like domains"/>
    <property type="match status" value="2"/>
</dbReference>
<evidence type="ECO:0000313" key="11">
    <source>
        <dbReference type="Proteomes" id="UP000183508"/>
    </source>
</evidence>
<comment type="similarity">
    <text evidence="2">Belongs to the UPF0702 family.</text>
</comment>
<evidence type="ECO:0000256" key="6">
    <source>
        <dbReference type="ARBA" id="ARBA00023136"/>
    </source>
</evidence>
<keyword evidence="11" id="KW-1185">Reference proteome</keyword>
<feature type="domain" description="YetF C-terminal" evidence="8">
    <location>
        <begin position="81"/>
        <end position="214"/>
    </location>
</feature>
<comment type="subcellular location">
    <subcellularLocation>
        <location evidence="1">Cell membrane</location>
        <topology evidence="1">Multi-pass membrane protein</topology>
    </subcellularLocation>
</comment>
<dbReference type="InterPro" id="IPR007353">
    <property type="entry name" value="DUF421"/>
</dbReference>
<gene>
    <name evidence="10" type="ORF">SAMN05421543_1147</name>
</gene>
<dbReference type="EMBL" id="FPBV01000014">
    <property type="protein sequence ID" value="SFU93071.1"/>
    <property type="molecule type" value="Genomic_DNA"/>
</dbReference>
<dbReference type="AlphaFoldDB" id="A0A1I7K6N3"/>
<evidence type="ECO:0000256" key="7">
    <source>
        <dbReference type="SAM" id="Phobius"/>
    </source>
</evidence>
<keyword evidence="4 7" id="KW-0812">Transmembrane</keyword>
<feature type="domain" description="YetF-like N-terminal transmembrane" evidence="9">
    <location>
        <begin position="7"/>
        <end position="77"/>
    </location>
</feature>
<feature type="transmembrane region" description="Helical" evidence="7">
    <location>
        <begin position="33"/>
        <end position="53"/>
    </location>
</feature>
<name>A0A1I7K6N3_9BACL</name>
<dbReference type="RefSeq" id="WP_074953553.1">
    <property type="nucleotide sequence ID" value="NZ_FPBV01000014.1"/>
</dbReference>
<evidence type="ECO:0000256" key="5">
    <source>
        <dbReference type="ARBA" id="ARBA00022989"/>
    </source>
</evidence>
<dbReference type="STRING" id="392015.SAMN05421543_1147"/>
<dbReference type="Pfam" id="PF20730">
    <property type="entry name" value="YetF_N"/>
    <property type="match status" value="1"/>
</dbReference>
<feature type="transmembrane region" description="Helical" evidence="7">
    <location>
        <begin position="59"/>
        <end position="78"/>
    </location>
</feature>
<dbReference type="OrthoDB" id="9778331at2"/>
<dbReference type="GO" id="GO:0005886">
    <property type="term" value="C:plasma membrane"/>
    <property type="evidence" value="ECO:0007669"/>
    <property type="project" value="UniProtKB-SubCell"/>
</dbReference>
<evidence type="ECO:0000256" key="3">
    <source>
        <dbReference type="ARBA" id="ARBA00022475"/>
    </source>
</evidence>
<evidence type="ECO:0000313" key="10">
    <source>
        <dbReference type="EMBL" id="SFU93071.1"/>
    </source>
</evidence>
<dbReference type="PANTHER" id="PTHR34582:SF7">
    <property type="entry name" value="UPF0702 TRANSMEMBRANE PROTEIN YDFS"/>
    <property type="match status" value="1"/>
</dbReference>
<evidence type="ECO:0000259" key="8">
    <source>
        <dbReference type="Pfam" id="PF04239"/>
    </source>
</evidence>
<sequence>MPTTHEVLYQSVIAFIVLFVVARVLGKRQVAQLSFFDYIVGITIGNIAASWSLDQVKTRHAVVSLLLWCGLSLLIALLQRKSYRARVFLDGRPTVVIQRGKILERNLKACNLSIEELMQMLREKDVFKVSDVEYAILEMNGKLSVMKKSEVQPLTPKDTGTAITPEHEPRLVIIDGHVMERSLRDAGFTREWLLEEVRKLGAQDFRDVFLAQVDSNGRVYADLYQDHPPRPEPKPKAMVAANLKKIQADLEMFAMETRNEEAKQTYTQMAQQVKALLDRAAPHLKD</sequence>
<protein>
    <submittedName>
        <fullName evidence="10">Uncharacterized membrane protein YcaP, DUF421 family</fullName>
    </submittedName>
</protein>
<evidence type="ECO:0000259" key="9">
    <source>
        <dbReference type="Pfam" id="PF20730"/>
    </source>
</evidence>
<reference evidence="11" key="1">
    <citation type="submission" date="2016-10" db="EMBL/GenBank/DDBJ databases">
        <authorList>
            <person name="Varghese N."/>
        </authorList>
    </citation>
    <scope>NUCLEOTIDE SEQUENCE [LARGE SCALE GENOMIC DNA]</scope>
    <source>
        <strain evidence="11">DSM 17980</strain>
    </source>
</reference>
<dbReference type="eggNOG" id="COG2323">
    <property type="taxonomic scope" value="Bacteria"/>
</dbReference>
<dbReference type="Pfam" id="PF04239">
    <property type="entry name" value="DUF421"/>
    <property type="match status" value="1"/>
</dbReference>
<organism evidence="10 11">
    <name type="scientific">Alicyclobacillus macrosporangiidus</name>
    <dbReference type="NCBI Taxonomy" id="392015"/>
    <lineage>
        <taxon>Bacteria</taxon>
        <taxon>Bacillati</taxon>
        <taxon>Bacillota</taxon>
        <taxon>Bacilli</taxon>
        <taxon>Bacillales</taxon>
        <taxon>Alicyclobacillaceae</taxon>
        <taxon>Alicyclobacillus</taxon>
    </lineage>
</organism>
<keyword evidence="3" id="KW-1003">Cell membrane</keyword>
<evidence type="ECO:0000256" key="4">
    <source>
        <dbReference type="ARBA" id="ARBA00022692"/>
    </source>
</evidence>
<accession>A0A1I7K6N3</accession>
<dbReference type="PANTHER" id="PTHR34582">
    <property type="entry name" value="UPF0702 TRANSMEMBRANE PROTEIN YCAP"/>
    <property type="match status" value="1"/>
</dbReference>